<evidence type="ECO:0000313" key="1">
    <source>
        <dbReference type="Proteomes" id="UP000095282"/>
    </source>
</evidence>
<organism evidence="1 2">
    <name type="scientific">Caenorhabditis tropicalis</name>
    <dbReference type="NCBI Taxonomy" id="1561998"/>
    <lineage>
        <taxon>Eukaryota</taxon>
        <taxon>Metazoa</taxon>
        <taxon>Ecdysozoa</taxon>
        <taxon>Nematoda</taxon>
        <taxon>Chromadorea</taxon>
        <taxon>Rhabditida</taxon>
        <taxon>Rhabditina</taxon>
        <taxon>Rhabditomorpha</taxon>
        <taxon>Rhabditoidea</taxon>
        <taxon>Rhabditidae</taxon>
        <taxon>Peloderinae</taxon>
        <taxon>Caenorhabditis</taxon>
    </lineage>
</organism>
<dbReference type="Proteomes" id="UP000095282">
    <property type="component" value="Unplaced"/>
</dbReference>
<sequence length="230" mass="27550">MFASYLLETFTNKSTISVTFHDSTRLALEYMKMANERQVSIKMFRYQTRGEHSSEIISKILDECTEVTDVISIDAFRPDDFVYIPPRPFKTKELYVWKTTNWFNLEEFMSCRWIFLELSDNSNRTAETYNLFFNKWMNLDVRLQALTLYISKESDRRSIMDALKNLFRNPAEIRKKLDRIKTRKRIGILHSCIASKHLYLYQTDVFGRFQKGLATQRQSKWRIQLQVQYP</sequence>
<dbReference type="AlphaFoldDB" id="A0A1I7UTM3"/>
<dbReference type="WBParaSite" id="Csp11.Scaffold630.g19229.t1">
    <property type="protein sequence ID" value="Csp11.Scaffold630.g19229.t1"/>
    <property type="gene ID" value="Csp11.Scaffold630.g19229"/>
</dbReference>
<evidence type="ECO:0000313" key="2">
    <source>
        <dbReference type="WBParaSite" id="Csp11.Scaffold630.g19229.t1"/>
    </source>
</evidence>
<name>A0A1I7UTM3_9PELO</name>
<protein>
    <submittedName>
        <fullName evidence="2">FBA_2 domain-containing protein</fullName>
    </submittedName>
</protein>
<accession>A0A1I7UTM3</accession>
<keyword evidence="1" id="KW-1185">Reference proteome</keyword>
<proteinExistence type="predicted"/>
<reference evidence="2" key="1">
    <citation type="submission" date="2016-11" db="UniProtKB">
        <authorList>
            <consortium name="WormBaseParasite"/>
        </authorList>
    </citation>
    <scope>IDENTIFICATION</scope>
</reference>